<dbReference type="InterPro" id="IPR036397">
    <property type="entry name" value="RNaseH_sf"/>
</dbReference>
<evidence type="ECO:0000256" key="3">
    <source>
        <dbReference type="SAM" id="MobiDB-lite"/>
    </source>
</evidence>
<dbReference type="GO" id="GO:0016787">
    <property type="term" value="F:hydrolase activity"/>
    <property type="evidence" value="ECO:0007669"/>
    <property type="project" value="UniProtKB-KW"/>
</dbReference>
<dbReference type="OrthoDB" id="1749075at2759"/>
<dbReference type="InterPro" id="IPR012337">
    <property type="entry name" value="RNaseH-like_sf"/>
</dbReference>
<dbReference type="Gene3D" id="3.30.420.10">
    <property type="entry name" value="Ribonuclease H-like superfamily/Ribonuclease H"/>
    <property type="match status" value="1"/>
</dbReference>
<organism evidence="5 6">
    <name type="scientific">Klebsormidium nitens</name>
    <name type="common">Green alga</name>
    <name type="synonym">Ulothrix nitens</name>
    <dbReference type="NCBI Taxonomy" id="105231"/>
    <lineage>
        <taxon>Eukaryota</taxon>
        <taxon>Viridiplantae</taxon>
        <taxon>Streptophyta</taxon>
        <taxon>Klebsormidiophyceae</taxon>
        <taxon>Klebsormidiales</taxon>
        <taxon>Klebsormidiaceae</taxon>
        <taxon>Klebsormidium</taxon>
    </lineage>
</organism>
<dbReference type="GO" id="GO:0046872">
    <property type="term" value="F:metal ion binding"/>
    <property type="evidence" value="ECO:0007669"/>
    <property type="project" value="UniProtKB-KW"/>
</dbReference>
<dbReference type="InterPro" id="IPR013103">
    <property type="entry name" value="RVT_2"/>
</dbReference>
<evidence type="ECO:0000256" key="1">
    <source>
        <dbReference type="ARBA" id="ARBA00022723"/>
    </source>
</evidence>
<keyword evidence="6" id="KW-1185">Reference proteome</keyword>
<feature type="domain" description="Reverse transcriptase Ty1/copia-type" evidence="4">
    <location>
        <begin position="217"/>
        <end position="332"/>
    </location>
</feature>
<sequence>MYVPGVAANLISVSKATEIASAFFKENGNWEWCTRRPPPTTAEQNGSAERLNRQLVEKVRAMLEDSGVPKKCAARAVVTANYIRNRTPVSAYGRIPLGGVLLQEAQRRAHAGVWGASLRHVPKKTEVGSEGYCANLAADAEAGKHPRGTREHPEPQSYQKAVGGEESDLWRKSMDEEMRPLLENGTWEIVEKPEGVKPFPMKWVYKIKRDAHDIVERAPRVAHMRLKDELGNFEFVASMADAALFTGIVAGERGYLVVWVDDILVEACGEERFVKVKAHLTEKFDVRDVEKATNFLAMELTPDREARSLKLTQKKLTGELVGRYGLADARARSVALGTGDKLTKEGEPLNTKRFPYSECGKPAVPECLHEARHRTGGGRACALHGRADGGELAGDTWRCALSGGDGGGRGDLVGSDETLVGFYDADYAGDVDTKGSTMGYTFLMYRGAVSWSSRLWPTVAASTVEAEYMSAAQAVKEALWIRNLGEISSWTSERSRSTATTRGQFGY</sequence>
<dbReference type="PANTHER" id="PTHR42648:SF28">
    <property type="entry name" value="TRANSPOSON-ENCODED PROTEIN WITH RIBONUCLEASE H-LIKE AND RETROVIRUS ZINC FINGER-LIKE DOMAINS"/>
    <property type="match status" value="1"/>
</dbReference>
<dbReference type="EMBL" id="DF237864">
    <property type="protein sequence ID" value="GAQ92062.1"/>
    <property type="molecule type" value="Genomic_DNA"/>
</dbReference>
<protein>
    <recommendedName>
        <fullName evidence="4">Reverse transcriptase Ty1/copia-type domain-containing protein</fullName>
    </recommendedName>
</protein>
<feature type="compositionally biased region" description="Basic and acidic residues" evidence="3">
    <location>
        <begin position="143"/>
        <end position="154"/>
    </location>
</feature>
<name>A0A1Y1IPU0_KLENI</name>
<dbReference type="Proteomes" id="UP000054558">
    <property type="component" value="Unassembled WGS sequence"/>
</dbReference>
<dbReference type="AlphaFoldDB" id="A0A1Y1IPU0"/>
<keyword evidence="1" id="KW-0479">Metal-binding</keyword>
<keyword evidence="2" id="KW-0378">Hydrolase</keyword>
<evidence type="ECO:0000256" key="2">
    <source>
        <dbReference type="ARBA" id="ARBA00022801"/>
    </source>
</evidence>
<gene>
    <name evidence="5" type="ORF">KFL_009150020</name>
</gene>
<dbReference type="InterPro" id="IPR039537">
    <property type="entry name" value="Retrotran_Ty1/copia-like"/>
</dbReference>
<evidence type="ECO:0000313" key="6">
    <source>
        <dbReference type="Proteomes" id="UP000054558"/>
    </source>
</evidence>
<evidence type="ECO:0000259" key="4">
    <source>
        <dbReference type="Pfam" id="PF07727"/>
    </source>
</evidence>
<dbReference type="Pfam" id="PF07727">
    <property type="entry name" value="RVT_2"/>
    <property type="match status" value="1"/>
</dbReference>
<dbReference type="PANTHER" id="PTHR42648">
    <property type="entry name" value="TRANSPOSASE, PUTATIVE-RELATED"/>
    <property type="match status" value="1"/>
</dbReference>
<dbReference type="SUPFAM" id="SSF53098">
    <property type="entry name" value="Ribonuclease H-like"/>
    <property type="match status" value="1"/>
</dbReference>
<dbReference type="GO" id="GO:0003676">
    <property type="term" value="F:nucleic acid binding"/>
    <property type="evidence" value="ECO:0007669"/>
    <property type="project" value="InterPro"/>
</dbReference>
<dbReference type="OMA" id="TKHTHEH"/>
<accession>A0A1Y1IPU0</accession>
<dbReference type="CDD" id="cd09272">
    <property type="entry name" value="RNase_HI_RT_Ty1"/>
    <property type="match status" value="1"/>
</dbReference>
<evidence type="ECO:0000313" key="5">
    <source>
        <dbReference type="EMBL" id="GAQ92062.1"/>
    </source>
</evidence>
<proteinExistence type="predicted"/>
<feature type="region of interest" description="Disordered" evidence="3">
    <location>
        <begin position="143"/>
        <end position="166"/>
    </location>
</feature>
<dbReference type="STRING" id="105231.A0A1Y1IPU0"/>
<reference evidence="5 6" key="1">
    <citation type="journal article" date="2014" name="Nat. Commun.">
        <title>Klebsormidium flaccidum genome reveals primary factors for plant terrestrial adaptation.</title>
        <authorList>
            <person name="Hori K."/>
            <person name="Maruyama F."/>
            <person name="Fujisawa T."/>
            <person name="Togashi T."/>
            <person name="Yamamoto N."/>
            <person name="Seo M."/>
            <person name="Sato S."/>
            <person name="Yamada T."/>
            <person name="Mori H."/>
            <person name="Tajima N."/>
            <person name="Moriyama T."/>
            <person name="Ikeuchi M."/>
            <person name="Watanabe M."/>
            <person name="Wada H."/>
            <person name="Kobayashi K."/>
            <person name="Saito M."/>
            <person name="Masuda T."/>
            <person name="Sasaki-Sekimoto Y."/>
            <person name="Mashiguchi K."/>
            <person name="Awai K."/>
            <person name="Shimojima M."/>
            <person name="Masuda S."/>
            <person name="Iwai M."/>
            <person name="Nobusawa T."/>
            <person name="Narise T."/>
            <person name="Kondo S."/>
            <person name="Saito H."/>
            <person name="Sato R."/>
            <person name="Murakawa M."/>
            <person name="Ihara Y."/>
            <person name="Oshima-Yamada Y."/>
            <person name="Ohtaka K."/>
            <person name="Satoh M."/>
            <person name="Sonobe K."/>
            <person name="Ishii M."/>
            <person name="Ohtani R."/>
            <person name="Kanamori-Sato M."/>
            <person name="Honoki R."/>
            <person name="Miyazaki D."/>
            <person name="Mochizuki H."/>
            <person name="Umetsu J."/>
            <person name="Higashi K."/>
            <person name="Shibata D."/>
            <person name="Kamiya Y."/>
            <person name="Sato N."/>
            <person name="Nakamura Y."/>
            <person name="Tabata S."/>
            <person name="Ida S."/>
            <person name="Kurokawa K."/>
            <person name="Ohta H."/>
        </authorList>
    </citation>
    <scope>NUCLEOTIDE SEQUENCE [LARGE SCALE GENOMIC DNA]</scope>
    <source>
        <strain evidence="5 6">NIES-2285</strain>
    </source>
</reference>